<protein>
    <recommendedName>
        <fullName evidence="2">protein-glutamate O-methyltransferase</fullName>
        <ecNumber evidence="2">2.1.1.80</ecNumber>
    </recommendedName>
</protein>
<dbReference type="PROSITE" id="PS50123">
    <property type="entry name" value="CHER"/>
    <property type="match status" value="1"/>
</dbReference>
<evidence type="ECO:0000256" key="2">
    <source>
        <dbReference type="ARBA" id="ARBA00012534"/>
    </source>
</evidence>
<dbReference type="Gene3D" id="1.10.155.10">
    <property type="entry name" value="Chemotaxis receptor methyltransferase CheR, N-terminal domain"/>
    <property type="match status" value="1"/>
</dbReference>
<evidence type="ECO:0000256" key="1">
    <source>
        <dbReference type="ARBA" id="ARBA00001541"/>
    </source>
</evidence>
<dbReference type="Proteomes" id="UP000183085">
    <property type="component" value="Unassembled WGS sequence"/>
</dbReference>
<evidence type="ECO:0000313" key="8">
    <source>
        <dbReference type="Proteomes" id="UP000183085"/>
    </source>
</evidence>
<dbReference type="PANTHER" id="PTHR24422">
    <property type="entry name" value="CHEMOTAXIS PROTEIN METHYLTRANSFERASE"/>
    <property type="match status" value="1"/>
</dbReference>
<dbReference type="InterPro" id="IPR050903">
    <property type="entry name" value="Bact_Chemotaxis_MeTrfase"/>
</dbReference>
<dbReference type="Pfam" id="PF03705">
    <property type="entry name" value="CheR_N"/>
    <property type="match status" value="1"/>
</dbReference>
<organism evidence="7 8">
    <name type="scientific">Candidatus Desantisbacteria bacterium CG2_30_40_21</name>
    <dbReference type="NCBI Taxonomy" id="1817895"/>
    <lineage>
        <taxon>Bacteria</taxon>
        <taxon>Candidatus Desantisiibacteriota</taxon>
    </lineage>
</organism>
<dbReference type="InterPro" id="IPR022641">
    <property type="entry name" value="CheR_N"/>
</dbReference>
<dbReference type="PRINTS" id="PR00996">
    <property type="entry name" value="CHERMTFRASE"/>
</dbReference>
<dbReference type="Pfam" id="PF01739">
    <property type="entry name" value="CheR"/>
    <property type="match status" value="1"/>
</dbReference>
<dbReference type="Gene3D" id="3.40.50.150">
    <property type="entry name" value="Vaccinia Virus protein VP39"/>
    <property type="match status" value="1"/>
</dbReference>
<dbReference type="PANTHER" id="PTHR24422:SF10">
    <property type="entry name" value="CHEMOTAXIS PROTEIN METHYLTRANSFERASE 2"/>
    <property type="match status" value="1"/>
</dbReference>
<dbReference type="EMBL" id="MNYI01000038">
    <property type="protein sequence ID" value="OIP42783.1"/>
    <property type="molecule type" value="Genomic_DNA"/>
</dbReference>
<dbReference type="SMART" id="SM00138">
    <property type="entry name" value="MeTrc"/>
    <property type="match status" value="1"/>
</dbReference>
<dbReference type="InterPro" id="IPR036804">
    <property type="entry name" value="CheR_N_sf"/>
</dbReference>
<dbReference type="GO" id="GO:0032259">
    <property type="term" value="P:methylation"/>
    <property type="evidence" value="ECO:0007669"/>
    <property type="project" value="UniProtKB-KW"/>
</dbReference>
<reference evidence="7 8" key="1">
    <citation type="journal article" date="2016" name="Environ. Microbiol.">
        <title>Genomic resolution of a cold subsurface aquifer community provides metabolic insights for novel microbes adapted to high CO concentrations.</title>
        <authorList>
            <person name="Probst A.J."/>
            <person name="Castelle C.J."/>
            <person name="Singh A."/>
            <person name="Brown C.T."/>
            <person name="Anantharaman K."/>
            <person name="Sharon I."/>
            <person name="Hug L.A."/>
            <person name="Burstein D."/>
            <person name="Emerson J.B."/>
            <person name="Thomas B.C."/>
            <person name="Banfield J.F."/>
        </authorList>
    </citation>
    <scope>NUCLEOTIDE SEQUENCE [LARGE SCALE GENOMIC DNA]</scope>
    <source>
        <strain evidence="7">CG2_30_40_21</strain>
    </source>
</reference>
<dbReference type="STRING" id="1817895.AUJ95_01335"/>
<feature type="domain" description="CheR-type methyltransferase" evidence="6">
    <location>
        <begin position="14"/>
        <end position="291"/>
    </location>
</feature>
<comment type="catalytic activity">
    <reaction evidence="1">
        <text>L-glutamyl-[protein] + S-adenosyl-L-methionine = [protein]-L-glutamate 5-O-methyl ester + S-adenosyl-L-homocysteine</text>
        <dbReference type="Rhea" id="RHEA:24452"/>
        <dbReference type="Rhea" id="RHEA-COMP:10208"/>
        <dbReference type="Rhea" id="RHEA-COMP:10311"/>
        <dbReference type="ChEBI" id="CHEBI:29973"/>
        <dbReference type="ChEBI" id="CHEBI:57856"/>
        <dbReference type="ChEBI" id="CHEBI:59789"/>
        <dbReference type="ChEBI" id="CHEBI:82795"/>
        <dbReference type="EC" id="2.1.1.80"/>
    </reaction>
</comment>
<dbReference type="EC" id="2.1.1.80" evidence="2"/>
<dbReference type="SMART" id="SM00028">
    <property type="entry name" value="TPR"/>
    <property type="match status" value="4"/>
</dbReference>
<evidence type="ECO:0000259" key="6">
    <source>
        <dbReference type="PROSITE" id="PS50123"/>
    </source>
</evidence>
<name>A0A1J5EFM6_9BACT</name>
<dbReference type="InterPro" id="IPR000780">
    <property type="entry name" value="CheR_MeTrfase"/>
</dbReference>
<dbReference type="Pfam" id="PF14559">
    <property type="entry name" value="TPR_19"/>
    <property type="match status" value="1"/>
</dbReference>
<sequence>MTEEEKYNRVSPDLSEEEFLLFQRYISDNAGLFLDDSKLDTLRTALLARTTALNLKDYREYYRFISFNPRGGEEFKELMNLLTVGETYFFRDIKHFEILGKYILPELIKYKKDKGDNSIRIWSAGCSTGEEPYSIAMFLLENFTIPSLLDIEILATDVSTRALQKAREGIYTKWSLRAIDRKYSQKHFTTVENRYHLNDDIKKMVRFEYFNLIREPYPLTKMGNYWDIILCKNVTIYFKIDSTKRVIHDFYQSLRDGGSLFIGMSESLFQISDEFNLVEHDNCFLYKKIAGQEKPTGYKREIKIPVIKKIDVESAETCFKHAKEHLKAKHYDRAIVELGKVVRLKPQHTEARLMLADIYANEERYIEAEEECRKVIEINSLLPISHCLLGIVLGKQKRVTEAIPELKKTIYLDQDMAIAHLHLANLYYDNKEYNHSAREFKNVLRIMEKDLDTEVGLSDGGFSQEVLLQAKEGIAKLSMSQ</sequence>
<dbReference type="GO" id="GO:0008983">
    <property type="term" value="F:protein-glutamate O-methyltransferase activity"/>
    <property type="evidence" value="ECO:0007669"/>
    <property type="project" value="UniProtKB-EC"/>
</dbReference>
<evidence type="ECO:0000256" key="5">
    <source>
        <dbReference type="ARBA" id="ARBA00022691"/>
    </source>
</evidence>
<keyword evidence="3" id="KW-0489">Methyltransferase</keyword>
<dbReference type="Gene3D" id="1.25.40.10">
    <property type="entry name" value="Tetratricopeptide repeat domain"/>
    <property type="match status" value="1"/>
</dbReference>
<dbReference type="SUPFAM" id="SSF47757">
    <property type="entry name" value="Chemotaxis receptor methyltransferase CheR, N-terminal domain"/>
    <property type="match status" value="1"/>
</dbReference>
<dbReference type="AlphaFoldDB" id="A0A1J5EFM6"/>
<dbReference type="SUPFAM" id="SSF53335">
    <property type="entry name" value="S-adenosyl-L-methionine-dependent methyltransferases"/>
    <property type="match status" value="1"/>
</dbReference>
<accession>A0A1J5EFM6</accession>
<dbReference type="InterPro" id="IPR029063">
    <property type="entry name" value="SAM-dependent_MTases_sf"/>
</dbReference>
<evidence type="ECO:0000256" key="3">
    <source>
        <dbReference type="ARBA" id="ARBA00022603"/>
    </source>
</evidence>
<comment type="caution">
    <text evidence="7">The sequence shown here is derived from an EMBL/GenBank/DDBJ whole genome shotgun (WGS) entry which is preliminary data.</text>
</comment>
<dbReference type="InterPro" id="IPR019734">
    <property type="entry name" value="TPR_rpt"/>
</dbReference>
<dbReference type="SUPFAM" id="SSF48452">
    <property type="entry name" value="TPR-like"/>
    <property type="match status" value="1"/>
</dbReference>
<keyword evidence="4" id="KW-0808">Transferase</keyword>
<keyword evidence="5" id="KW-0949">S-adenosyl-L-methionine</keyword>
<proteinExistence type="predicted"/>
<dbReference type="InterPro" id="IPR022642">
    <property type="entry name" value="CheR_C"/>
</dbReference>
<evidence type="ECO:0000313" key="7">
    <source>
        <dbReference type="EMBL" id="OIP42783.1"/>
    </source>
</evidence>
<evidence type="ECO:0000256" key="4">
    <source>
        <dbReference type="ARBA" id="ARBA00022679"/>
    </source>
</evidence>
<gene>
    <name evidence="7" type="ORF">AUJ95_01335</name>
</gene>
<dbReference type="InterPro" id="IPR011990">
    <property type="entry name" value="TPR-like_helical_dom_sf"/>
</dbReference>